<dbReference type="AlphaFoldDB" id="A0A8X6U4L9"/>
<proteinExistence type="predicted"/>
<protein>
    <submittedName>
        <fullName evidence="1">Uncharacterized protein</fullName>
    </submittedName>
</protein>
<accession>A0A8X6U4L9</accession>
<reference evidence="1" key="1">
    <citation type="submission" date="2020-08" db="EMBL/GenBank/DDBJ databases">
        <title>Multicomponent nature underlies the extraordinary mechanical properties of spider dragline silk.</title>
        <authorList>
            <person name="Kono N."/>
            <person name="Nakamura H."/>
            <person name="Mori M."/>
            <person name="Yoshida Y."/>
            <person name="Ohtoshi R."/>
            <person name="Malay A.D."/>
            <person name="Moran D.A.P."/>
            <person name="Tomita M."/>
            <person name="Numata K."/>
            <person name="Arakawa K."/>
        </authorList>
    </citation>
    <scope>NUCLEOTIDE SEQUENCE</scope>
</reference>
<sequence length="512" mass="60230">MTTKPLRPSVTREVYVMRESCHLQFRSPSSLYFVWVWNKQEVSVSMAALRSVPVISLRHMAMMKIAILVCNDPDIQKFLKINGGEPSVFPSKETQIYLEKVARQTELTSVLDLEETCAWKSIFLDVNCPRPLAFAAPKDRAFTDMRKGILPFKKWEELVERKISSFSLPPLLRVELIDVIRSVAAEIDQWFKDNNGHLLNRLQEKRSVHDHFQWNSLGKIDREKTARTLINVEGLHEEEYFDFSLVFMNEMFSLLLGKNTKRLLDSGRWCYCADLMWEICTGESGTKYIAQPYSPVQLITLQRYSPYPSTGEQNLQCINSVMSKKYIQYEELLFCLSQVTDVERESIFKNYPFKLLMYFLDWPLQCEFLNTAKRLLPYFTANDFRDILVAILYERIMLGRKDFDYINLLKEFWSISPSPFKQNIKTDLMYKSLMYTLNFPGDEIFPHEKLFEHFIGSGLTFCYRGVKYFLTGIEEPYKLPEVLHSDHFISYRDYKLCCIFYVCKLRMHTNTA</sequence>
<comment type="caution">
    <text evidence="1">The sequence shown here is derived from an EMBL/GenBank/DDBJ whole genome shotgun (WGS) entry which is preliminary data.</text>
</comment>
<evidence type="ECO:0000313" key="1">
    <source>
        <dbReference type="EMBL" id="GFT74422.1"/>
    </source>
</evidence>
<evidence type="ECO:0000313" key="2">
    <source>
        <dbReference type="Proteomes" id="UP000887013"/>
    </source>
</evidence>
<dbReference type="Proteomes" id="UP000887013">
    <property type="component" value="Unassembled WGS sequence"/>
</dbReference>
<keyword evidence="2" id="KW-1185">Reference proteome</keyword>
<gene>
    <name evidence="1" type="primary">NCL1_40015</name>
    <name evidence="1" type="ORF">NPIL_283131</name>
</gene>
<name>A0A8X6U4L9_NEPPI</name>
<organism evidence="1 2">
    <name type="scientific">Nephila pilipes</name>
    <name type="common">Giant wood spider</name>
    <name type="synonym">Nephila maculata</name>
    <dbReference type="NCBI Taxonomy" id="299642"/>
    <lineage>
        <taxon>Eukaryota</taxon>
        <taxon>Metazoa</taxon>
        <taxon>Ecdysozoa</taxon>
        <taxon>Arthropoda</taxon>
        <taxon>Chelicerata</taxon>
        <taxon>Arachnida</taxon>
        <taxon>Araneae</taxon>
        <taxon>Araneomorphae</taxon>
        <taxon>Entelegynae</taxon>
        <taxon>Araneoidea</taxon>
        <taxon>Nephilidae</taxon>
        <taxon>Nephila</taxon>
    </lineage>
</organism>
<dbReference type="EMBL" id="BMAW01070657">
    <property type="protein sequence ID" value="GFT74422.1"/>
    <property type="molecule type" value="Genomic_DNA"/>
</dbReference>